<sequence length="118" mass="13750">MANDILSYIPINVKFADASIEQESYVSDYEDIIEYVDISECFPYKVNKTTMDPEFLVITNECNDDMKRISLGQENNKARVKDQKDQSRDHNQHACLNLPLHRKIMIKKPVRLKLLSCL</sequence>
<evidence type="ECO:0000313" key="2">
    <source>
        <dbReference type="Proteomes" id="UP001056120"/>
    </source>
</evidence>
<comment type="caution">
    <text evidence="1">The sequence shown here is derived from an EMBL/GenBank/DDBJ whole genome shotgun (WGS) entry which is preliminary data.</text>
</comment>
<organism evidence="1 2">
    <name type="scientific">Smallanthus sonchifolius</name>
    <dbReference type="NCBI Taxonomy" id="185202"/>
    <lineage>
        <taxon>Eukaryota</taxon>
        <taxon>Viridiplantae</taxon>
        <taxon>Streptophyta</taxon>
        <taxon>Embryophyta</taxon>
        <taxon>Tracheophyta</taxon>
        <taxon>Spermatophyta</taxon>
        <taxon>Magnoliopsida</taxon>
        <taxon>eudicotyledons</taxon>
        <taxon>Gunneridae</taxon>
        <taxon>Pentapetalae</taxon>
        <taxon>asterids</taxon>
        <taxon>campanulids</taxon>
        <taxon>Asterales</taxon>
        <taxon>Asteraceae</taxon>
        <taxon>Asteroideae</taxon>
        <taxon>Heliantheae alliance</taxon>
        <taxon>Millerieae</taxon>
        <taxon>Smallanthus</taxon>
    </lineage>
</organism>
<evidence type="ECO:0000313" key="1">
    <source>
        <dbReference type="EMBL" id="KAI3725619.1"/>
    </source>
</evidence>
<reference evidence="2" key="1">
    <citation type="journal article" date="2022" name="Mol. Ecol. Resour.">
        <title>The genomes of chicory, endive, great burdock and yacon provide insights into Asteraceae palaeo-polyploidization history and plant inulin production.</title>
        <authorList>
            <person name="Fan W."/>
            <person name="Wang S."/>
            <person name="Wang H."/>
            <person name="Wang A."/>
            <person name="Jiang F."/>
            <person name="Liu H."/>
            <person name="Zhao H."/>
            <person name="Xu D."/>
            <person name="Zhang Y."/>
        </authorList>
    </citation>
    <scope>NUCLEOTIDE SEQUENCE [LARGE SCALE GENOMIC DNA]</scope>
    <source>
        <strain evidence="2">cv. Yunnan</strain>
    </source>
</reference>
<gene>
    <name evidence="1" type="ORF">L1987_65410</name>
</gene>
<name>A0ACB9BUL0_9ASTR</name>
<proteinExistence type="predicted"/>
<keyword evidence="2" id="KW-1185">Reference proteome</keyword>
<dbReference type="Proteomes" id="UP001056120">
    <property type="component" value="Linkage Group LG22"/>
</dbReference>
<accession>A0ACB9BUL0</accession>
<reference evidence="1 2" key="2">
    <citation type="journal article" date="2022" name="Mol. Ecol. Resour.">
        <title>The genomes of chicory, endive, great burdock and yacon provide insights into Asteraceae paleo-polyploidization history and plant inulin production.</title>
        <authorList>
            <person name="Fan W."/>
            <person name="Wang S."/>
            <person name="Wang H."/>
            <person name="Wang A."/>
            <person name="Jiang F."/>
            <person name="Liu H."/>
            <person name="Zhao H."/>
            <person name="Xu D."/>
            <person name="Zhang Y."/>
        </authorList>
    </citation>
    <scope>NUCLEOTIDE SEQUENCE [LARGE SCALE GENOMIC DNA]</scope>
    <source>
        <strain evidence="2">cv. Yunnan</strain>
        <tissue evidence="1">Leaves</tissue>
    </source>
</reference>
<protein>
    <submittedName>
        <fullName evidence="1">Uncharacterized protein</fullName>
    </submittedName>
</protein>
<dbReference type="EMBL" id="CM042039">
    <property type="protein sequence ID" value="KAI3725619.1"/>
    <property type="molecule type" value="Genomic_DNA"/>
</dbReference>